<keyword evidence="2" id="KW-1185">Reference proteome</keyword>
<gene>
    <name evidence="1" type="ORF">C2R22_01565</name>
</gene>
<dbReference type="EMBL" id="CP026309">
    <property type="protein sequence ID" value="AUV80505.1"/>
    <property type="molecule type" value="Genomic_DNA"/>
</dbReference>
<name>A0A2I8VF16_9EURY</name>
<organism evidence="1 2">
    <name type="scientific">Salinigranum rubrum</name>
    <dbReference type="NCBI Taxonomy" id="755307"/>
    <lineage>
        <taxon>Archaea</taxon>
        <taxon>Methanobacteriati</taxon>
        <taxon>Methanobacteriota</taxon>
        <taxon>Stenosarchaea group</taxon>
        <taxon>Halobacteria</taxon>
        <taxon>Halobacteriales</taxon>
        <taxon>Haloferacaceae</taxon>
        <taxon>Salinigranum</taxon>
    </lineage>
</organism>
<protein>
    <submittedName>
        <fullName evidence="1">Uncharacterized protein</fullName>
    </submittedName>
</protein>
<dbReference type="AlphaFoldDB" id="A0A2I8VF16"/>
<dbReference type="RefSeq" id="WP_103424013.1">
    <property type="nucleotide sequence ID" value="NZ_CP026309.1"/>
</dbReference>
<reference evidence="1 2" key="1">
    <citation type="submission" date="2018-01" db="EMBL/GenBank/DDBJ databases">
        <title>Complete genome sequence of Salinigranum rubrum GX10T, an extremely halophilic archaeon isolated from a marine solar saltern.</title>
        <authorList>
            <person name="Han S."/>
        </authorList>
    </citation>
    <scope>NUCLEOTIDE SEQUENCE [LARGE SCALE GENOMIC DNA]</scope>
    <source>
        <strain evidence="1 2">GX10</strain>
    </source>
</reference>
<proteinExistence type="predicted"/>
<evidence type="ECO:0000313" key="1">
    <source>
        <dbReference type="EMBL" id="AUV80505.1"/>
    </source>
</evidence>
<dbReference type="Proteomes" id="UP000236584">
    <property type="component" value="Chromosome"/>
</dbReference>
<dbReference type="GeneID" id="35590736"/>
<dbReference type="KEGG" id="srub:C2R22_01565"/>
<evidence type="ECO:0000313" key="2">
    <source>
        <dbReference type="Proteomes" id="UP000236584"/>
    </source>
</evidence>
<sequence length="184" mass="18900">MTPVRTRPGGPKRPRHTAWQFAVLVVTALVVLSTTVAVSAPATASSHTPRIPGLPNGSYLVTVDFAGLLAELTVPVTFSGGSVSVGGPVDQFLVASLLLASGGDVDSIEITTLAGTKPPVSSSAGLPDGLYVVNLVVGGEAFELRADVDDGAVDLLTPLALFDALRALSRGEQLQRFGVIRTGR</sequence>
<accession>A0A2I8VF16</accession>